<sequence>MSIGETIIDPHLSYNPIIHVNNHFEAITGYKKEEVMYKNCRFPQEEVTNQEDTDIIREAIRNNTSTN</sequence>
<dbReference type="OrthoDB" id="9812260at2"/>
<dbReference type="EMBL" id="PDOE01000003">
    <property type="protein sequence ID" value="RKL67432.1"/>
    <property type="molecule type" value="Genomic_DNA"/>
</dbReference>
<reference evidence="5 6" key="1">
    <citation type="submission" date="2017-10" db="EMBL/GenBank/DDBJ databases">
        <title>Bacillus sp. nov., a halophilic bacterium isolated from a Keqin Lake.</title>
        <authorList>
            <person name="Wang H."/>
        </authorList>
    </citation>
    <scope>NUCLEOTIDE SEQUENCE [LARGE SCALE GENOMIC DNA]</scope>
    <source>
        <strain evidence="5 6">KCTC 13187</strain>
    </source>
</reference>
<feature type="domain" description="PAS" evidence="4">
    <location>
        <begin position="17"/>
        <end position="67"/>
    </location>
</feature>
<evidence type="ECO:0000259" key="4">
    <source>
        <dbReference type="PROSITE" id="PS50112"/>
    </source>
</evidence>
<dbReference type="InterPro" id="IPR000014">
    <property type="entry name" value="PAS"/>
</dbReference>
<dbReference type="InterPro" id="IPR035965">
    <property type="entry name" value="PAS-like_dom_sf"/>
</dbReference>
<evidence type="ECO:0000256" key="1">
    <source>
        <dbReference type="ARBA" id="ARBA00022630"/>
    </source>
</evidence>
<keyword evidence="1" id="KW-0285">Flavoprotein</keyword>
<dbReference type="RefSeq" id="WP_110935405.1">
    <property type="nucleotide sequence ID" value="NZ_KZ614146.1"/>
</dbReference>
<keyword evidence="3" id="KW-0157">Chromophore</keyword>
<proteinExistence type="predicted"/>
<dbReference type="SUPFAM" id="SSF55785">
    <property type="entry name" value="PYP-like sensor domain (PAS domain)"/>
    <property type="match status" value="1"/>
</dbReference>
<dbReference type="PANTHER" id="PTHR47429:SF2">
    <property type="entry name" value="PROTEIN TWIN LOV 1"/>
    <property type="match status" value="1"/>
</dbReference>
<keyword evidence="2" id="KW-0288">FMN</keyword>
<dbReference type="AlphaFoldDB" id="A0A3A9KA65"/>
<dbReference type="PANTHER" id="PTHR47429">
    <property type="entry name" value="PROTEIN TWIN LOV 1"/>
    <property type="match status" value="1"/>
</dbReference>
<evidence type="ECO:0000256" key="2">
    <source>
        <dbReference type="ARBA" id="ARBA00022643"/>
    </source>
</evidence>
<dbReference type="Pfam" id="PF13426">
    <property type="entry name" value="PAS_9"/>
    <property type="match status" value="1"/>
</dbReference>
<protein>
    <recommendedName>
        <fullName evidence="4">PAS domain-containing protein</fullName>
    </recommendedName>
</protein>
<evidence type="ECO:0000313" key="6">
    <source>
        <dbReference type="Proteomes" id="UP000281498"/>
    </source>
</evidence>
<dbReference type="NCBIfam" id="TIGR00229">
    <property type="entry name" value="sensory_box"/>
    <property type="match status" value="1"/>
</dbReference>
<gene>
    <name evidence="5" type="ORF">CR203_08730</name>
</gene>
<accession>A0A3A9KA65</accession>
<dbReference type="PROSITE" id="PS50112">
    <property type="entry name" value="PAS"/>
    <property type="match status" value="1"/>
</dbReference>
<name>A0A3A9KA65_9BACI</name>
<dbReference type="Gene3D" id="3.30.450.20">
    <property type="entry name" value="PAS domain"/>
    <property type="match status" value="1"/>
</dbReference>
<keyword evidence="6" id="KW-1185">Reference proteome</keyword>
<evidence type="ECO:0000313" key="5">
    <source>
        <dbReference type="EMBL" id="RKL67432.1"/>
    </source>
</evidence>
<dbReference type="Proteomes" id="UP000281498">
    <property type="component" value="Unassembled WGS sequence"/>
</dbReference>
<organism evidence="5 6">
    <name type="scientific">Salipaludibacillus neizhouensis</name>
    <dbReference type="NCBI Taxonomy" id="885475"/>
    <lineage>
        <taxon>Bacteria</taxon>
        <taxon>Bacillati</taxon>
        <taxon>Bacillota</taxon>
        <taxon>Bacilli</taxon>
        <taxon>Bacillales</taxon>
        <taxon>Bacillaceae</taxon>
    </lineage>
</organism>
<comment type="caution">
    <text evidence="5">The sequence shown here is derived from an EMBL/GenBank/DDBJ whole genome shotgun (WGS) entry which is preliminary data.</text>
</comment>
<evidence type="ECO:0000256" key="3">
    <source>
        <dbReference type="ARBA" id="ARBA00022991"/>
    </source>
</evidence>